<dbReference type="EMBL" id="RDBE01000010">
    <property type="protein sequence ID" value="RLV48123.1"/>
    <property type="molecule type" value="Genomic_DNA"/>
</dbReference>
<comment type="caution">
    <text evidence="3">The sequence shown here is derived from an EMBL/GenBank/DDBJ whole genome shotgun (WGS) entry which is preliminary data.</text>
</comment>
<gene>
    <name evidence="3" type="ORF">D9V37_18770</name>
</gene>
<organism evidence="3 4">
    <name type="scientific">Nocardioides mangrovicus</name>
    <dbReference type="NCBI Taxonomy" id="2478913"/>
    <lineage>
        <taxon>Bacteria</taxon>
        <taxon>Bacillati</taxon>
        <taxon>Actinomycetota</taxon>
        <taxon>Actinomycetes</taxon>
        <taxon>Propionibacteriales</taxon>
        <taxon>Nocardioidaceae</taxon>
        <taxon>Nocardioides</taxon>
    </lineage>
</organism>
<accession>A0A3L8NZZ0</accession>
<dbReference type="PANTHER" id="PTHR35176:SF2">
    <property type="entry name" value="F420H(2)-DEPENDENT REDUCTASE RV1155"/>
    <property type="match status" value="1"/>
</dbReference>
<dbReference type="RefSeq" id="WP_121807628.1">
    <property type="nucleotide sequence ID" value="NZ_RDBE01000010.1"/>
</dbReference>
<feature type="domain" description="Pyridoxamine 5'-phosphate oxidase N-terminal" evidence="2">
    <location>
        <begin position="5"/>
        <end position="135"/>
    </location>
</feature>
<dbReference type="PANTHER" id="PTHR35176">
    <property type="entry name" value="HEME OXYGENASE HI_0854-RELATED"/>
    <property type="match status" value="1"/>
</dbReference>
<dbReference type="AlphaFoldDB" id="A0A3L8NZZ0"/>
<dbReference type="Pfam" id="PF01243">
    <property type="entry name" value="PNPOx_N"/>
    <property type="match status" value="1"/>
</dbReference>
<dbReference type="InterPro" id="IPR052019">
    <property type="entry name" value="F420H2_bilvrd_red/Heme_oxyg"/>
</dbReference>
<dbReference type="SUPFAM" id="SSF50475">
    <property type="entry name" value="FMN-binding split barrel"/>
    <property type="match status" value="1"/>
</dbReference>
<evidence type="ECO:0000256" key="1">
    <source>
        <dbReference type="ARBA" id="ARBA00023002"/>
    </source>
</evidence>
<dbReference type="NCBIfam" id="TIGR03618">
    <property type="entry name" value="Rv1155_F420"/>
    <property type="match status" value="1"/>
</dbReference>
<reference evidence="3 4" key="1">
    <citation type="submission" date="2018-10" db="EMBL/GenBank/DDBJ databases">
        <title>Marmoricola sp. 4Q3S-7 whole genome shotgun sequence.</title>
        <authorList>
            <person name="Li F."/>
        </authorList>
    </citation>
    <scope>NUCLEOTIDE SEQUENCE [LARGE SCALE GENOMIC DNA]</scope>
    <source>
        <strain evidence="3 4">4Q3S-7</strain>
    </source>
</reference>
<keyword evidence="4" id="KW-1185">Reference proteome</keyword>
<dbReference type="OrthoDB" id="1094370at2"/>
<dbReference type="GO" id="GO:0070967">
    <property type="term" value="F:coenzyme F420 binding"/>
    <property type="evidence" value="ECO:0007669"/>
    <property type="project" value="TreeGrafter"/>
</dbReference>
<dbReference type="Gene3D" id="2.30.110.10">
    <property type="entry name" value="Electron Transport, Fmn-binding Protein, Chain A"/>
    <property type="match status" value="1"/>
</dbReference>
<sequence>MEIAEALDFVRGQRQVVLVTLRRNARPQLSNVLAHVGDDGVLRISITESRAKYKNLVREPWGAVHATSDDRWSWVVVEGDVTLSDVVRDPHDDAAEELVRLYRDLAGEHPDWEEYRASLVAEGRVVVRLRPDHAYGQLPQGR</sequence>
<evidence type="ECO:0000259" key="2">
    <source>
        <dbReference type="Pfam" id="PF01243"/>
    </source>
</evidence>
<evidence type="ECO:0000313" key="4">
    <source>
        <dbReference type="Proteomes" id="UP000281708"/>
    </source>
</evidence>
<protein>
    <submittedName>
        <fullName evidence="3">PPOX class F420-dependent oxidoreductase</fullName>
    </submittedName>
</protein>
<dbReference type="Proteomes" id="UP000281708">
    <property type="component" value="Unassembled WGS sequence"/>
</dbReference>
<keyword evidence="1" id="KW-0560">Oxidoreductase</keyword>
<evidence type="ECO:0000313" key="3">
    <source>
        <dbReference type="EMBL" id="RLV48123.1"/>
    </source>
</evidence>
<dbReference type="InterPro" id="IPR012349">
    <property type="entry name" value="Split_barrel_FMN-bd"/>
</dbReference>
<dbReference type="InterPro" id="IPR011576">
    <property type="entry name" value="Pyridox_Oxase_N"/>
</dbReference>
<dbReference type="GO" id="GO:0005829">
    <property type="term" value="C:cytosol"/>
    <property type="evidence" value="ECO:0007669"/>
    <property type="project" value="TreeGrafter"/>
</dbReference>
<dbReference type="GO" id="GO:0016627">
    <property type="term" value="F:oxidoreductase activity, acting on the CH-CH group of donors"/>
    <property type="evidence" value="ECO:0007669"/>
    <property type="project" value="TreeGrafter"/>
</dbReference>
<name>A0A3L8NZZ0_9ACTN</name>
<dbReference type="InterPro" id="IPR019920">
    <property type="entry name" value="F420-binding_dom_put"/>
</dbReference>
<proteinExistence type="predicted"/>